<keyword evidence="2" id="KW-1185">Reference proteome</keyword>
<dbReference type="Proteomes" id="UP000054359">
    <property type="component" value="Unassembled WGS sequence"/>
</dbReference>
<sequence>MLFSWCQGQDGDKRDPSLKGFRRRALRTLTSPIVICACVNKS</sequence>
<organism evidence="1 2">
    <name type="scientific">Stegodyphus mimosarum</name>
    <name type="common">African social velvet spider</name>
    <dbReference type="NCBI Taxonomy" id="407821"/>
    <lineage>
        <taxon>Eukaryota</taxon>
        <taxon>Metazoa</taxon>
        <taxon>Ecdysozoa</taxon>
        <taxon>Arthropoda</taxon>
        <taxon>Chelicerata</taxon>
        <taxon>Arachnida</taxon>
        <taxon>Araneae</taxon>
        <taxon>Araneomorphae</taxon>
        <taxon>Entelegynae</taxon>
        <taxon>Eresoidea</taxon>
        <taxon>Eresidae</taxon>
        <taxon>Stegodyphus</taxon>
    </lineage>
</organism>
<reference evidence="1 2" key="1">
    <citation type="submission" date="2013-11" db="EMBL/GenBank/DDBJ databases">
        <title>Genome sequencing of Stegodyphus mimosarum.</title>
        <authorList>
            <person name="Bechsgaard J."/>
        </authorList>
    </citation>
    <scope>NUCLEOTIDE SEQUENCE [LARGE SCALE GENOMIC DNA]</scope>
</reference>
<gene>
    <name evidence="1" type="ORF">X975_14467</name>
</gene>
<name>A0A087UGD8_STEMI</name>
<accession>A0A087UGD8</accession>
<dbReference type="EMBL" id="KK119690">
    <property type="protein sequence ID" value="KFM76427.1"/>
    <property type="molecule type" value="Genomic_DNA"/>
</dbReference>
<evidence type="ECO:0000313" key="1">
    <source>
        <dbReference type="EMBL" id="KFM76427.1"/>
    </source>
</evidence>
<protein>
    <submittedName>
        <fullName evidence="1">Uncharacterized protein</fullName>
    </submittedName>
</protein>
<dbReference type="AlphaFoldDB" id="A0A087UGD8"/>
<evidence type="ECO:0000313" key="2">
    <source>
        <dbReference type="Proteomes" id="UP000054359"/>
    </source>
</evidence>
<feature type="non-terminal residue" evidence="1">
    <location>
        <position position="42"/>
    </location>
</feature>
<proteinExistence type="predicted"/>